<proteinExistence type="predicted"/>
<keyword evidence="3" id="KW-1185">Reference proteome</keyword>
<feature type="compositionally biased region" description="Basic and acidic residues" evidence="1">
    <location>
        <begin position="110"/>
        <end position="123"/>
    </location>
</feature>
<reference evidence="2 3" key="1">
    <citation type="submission" date="2021-06" db="EMBL/GenBank/DDBJ databases">
        <title>Caerostris extrusa draft genome.</title>
        <authorList>
            <person name="Kono N."/>
            <person name="Arakawa K."/>
        </authorList>
    </citation>
    <scope>NUCLEOTIDE SEQUENCE [LARGE SCALE GENOMIC DNA]</scope>
</reference>
<evidence type="ECO:0000256" key="1">
    <source>
        <dbReference type="SAM" id="MobiDB-lite"/>
    </source>
</evidence>
<protein>
    <submittedName>
        <fullName evidence="2">Uncharacterized protein</fullName>
    </submittedName>
</protein>
<dbReference type="AlphaFoldDB" id="A0AAV4WL73"/>
<feature type="region of interest" description="Disordered" evidence="1">
    <location>
        <begin position="96"/>
        <end position="123"/>
    </location>
</feature>
<evidence type="ECO:0000313" key="2">
    <source>
        <dbReference type="EMBL" id="GIY82730.1"/>
    </source>
</evidence>
<accession>A0AAV4WL73</accession>
<dbReference type="EMBL" id="BPLR01016274">
    <property type="protein sequence ID" value="GIY82730.1"/>
    <property type="molecule type" value="Genomic_DNA"/>
</dbReference>
<sequence>MDAHVGRQKCRIRSIRNELHQWGTQKLLFDINQSKPGQKVSCLPSSVMRTLSEESQLQFAPATTSLDRNKGRVGEFCDVTIGIRLDEKDFKGLCSDDLETTSSSEGLQEGNHRNPEEATRNGS</sequence>
<name>A0AAV4WL73_CAEEX</name>
<comment type="caution">
    <text evidence="2">The sequence shown here is derived from an EMBL/GenBank/DDBJ whole genome shotgun (WGS) entry which is preliminary data.</text>
</comment>
<gene>
    <name evidence="2" type="ORF">CEXT_235591</name>
</gene>
<organism evidence="2 3">
    <name type="scientific">Caerostris extrusa</name>
    <name type="common">Bark spider</name>
    <name type="synonym">Caerostris bankana</name>
    <dbReference type="NCBI Taxonomy" id="172846"/>
    <lineage>
        <taxon>Eukaryota</taxon>
        <taxon>Metazoa</taxon>
        <taxon>Ecdysozoa</taxon>
        <taxon>Arthropoda</taxon>
        <taxon>Chelicerata</taxon>
        <taxon>Arachnida</taxon>
        <taxon>Araneae</taxon>
        <taxon>Araneomorphae</taxon>
        <taxon>Entelegynae</taxon>
        <taxon>Araneoidea</taxon>
        <taxon>Araneidae</taxon>
        <taxon>Caerostris</taxon>
    </lineage>
</organism>
<evidence type="ECO:0000313" key="3">
    <source>
        <dbReference type="Proteomes" id="UP001054945"/>
    </source>
</evidence>
<dbReference type="Proteomes" id="UP001054945">
    <property type="component" value="Unassembled WGS sequence"/>
</dbReference>